<organism evidence="5 6">
    <name type="scientific">Hyphomicrobium denitrificans 1NES1</name>
    <dbReference type="NCBI Taxonomy" id="670307"/>
    <lineage>
        <taxon>Bacteria</taxon>
        <taxon>Pseudomonadati</taxon>
        <taxon>Pseudomonadota</taxon>
        <taxon>Alphaproteobacteria</taxon>
        <taxon>Hyphomicrobiales</taxon>
        <taxon>Hyphomicrobiaceae</taxon>
        <taxon>Hyphomicrobium</taxon>
    </lineage>
</organism>
<evidence type="ECO:0000313" key="6">
    <source>
        <dbReference type="Proteomes" id="UP000005952"/>
    </source>
</evidence>
<dbReference type="AlphaFoldDB" id="N0BAQ3"/>
<dbReference type="CDD" id="cd00761">
    <property type="entry name" value="Glyco_tranf_GTA_type"/>
    <property type="match status" value="1"/>
</dbReference>
<evidence type="ECO:0000256" key="1">
    <source>
        <dbReference type="ARBA" id="ARBA00006739"/>
    </source>
</evidence>
<name>N0BAQ3_9HYPH</name>
<dbReference type="SUPFAM" id="SSF53448">
    <property type="entry name" value="Nucleotide-diphospho-sugar transferases"/>
    <property type="match status" value="1"/>
</dbReference>
<dbReference type="PANTHER" id="PTHR43179:SF12">
    <property type="entry name" value="GALACTOFURANOSYLTRANSFERASE GLFT2"/>
    <property type="match status" value="1"/>
</dbReference>
<keyword evidence="6" id="KW-1185">Reference proteome</keyword>
<keyword evidence="2" id="KW-0328">Glycosyltransferase</keyword>
<dbReference type="Proteomes" id="UP000005952">
    <property type="component" value="Chromosome"/>
</dbReference>
<accession>N0BAQ3</accession>
<evidence type="ECO:0000256" key="3">
    <source>
        <dbReference type="ARBA" id="ARBA00022679"/>
    </source>
</evidence>
<dbReference type="eggNOG" id="COG1216">
    <property type="taxonomic scope" value="Bacteria"/>
</dbReference>
<dbReference type="KEGG" id="hdt:HYPDE_29583"/>
<gene>
    <name evidence="5" type="ORF">HYPDE_29583</name>
</gene>
<dbReference type="EMBL" id="CP005587">
    <property type="protein sequence ID" value="AGK57591.1"/>
    <property type="molecule type" value="Genomic_DNA"/>
</dbReference>
<dbReference type="RefSeq" id="WP_015597626.1">
    <property type="nucleotide sequence ID" value="NC_021172.1"/>
</dbReference>
<dbReference type="InterPro" id="IPR001173">
    <property type="entry name" value="Glyco_trans_2-like"/>
</dbReference>
<comment type="similarity">
    <text evidence="1">Belongs to the glycosyltransferase 2 family.</text>
</comment>
<protein>
    <submittedName>
        <fullName evidence="5">Glycosyl transferase family protein</fullName>
    </submittedName>
</protein>
<proteinExistence type="inferred from homology"/>
<dbReference type="OrthoDB" id="8404680at2"/>
<evidence type="ECO:0000256" key="2">
    <source>
        <dbReference type="ARBA" id="ARBA00022676"/>
    </source>
</evidence>
<dbReference type="HOGENOM" id="CLU_063817_0_0_5"/>
<dbReference type="GO" id="GO:0016757">
    <property type="term" value="F:glycosyltransferase activity"/>
    <property type="evidence" value="ECO:0007669"/>
    <property type="project" value="UniProtKB-KW"/>
</dbReference>
<keyword evidence="3 5" id="KW-0808">Transferase</keyword>
<feature type="domain" description="Glycosyltransferase 2-like" evidence="4">
    <location>
        <begin position="4"/>
        <end position="185"/>
    </location>
</feature>
<dbReference type="PANTHER" id="PTHR43179">
    <property type="entry name" value="RHAMNOSYLTRANSFERASE WBBL"/>
    <property type="match status" value="1"/>
</dbReference>
<evidence type="ECO:0000313" key="5">
    <source>
        <dbReference type="EMBL" id="AGK57591.1"/>
    </source>
</evidence>
<dbReference type="STRING" id="670307.HYPDE_29583"/>
<dbReference type="InterPro" id="IPR029044">
    <property type="entry name" value="Nucleotide-diphossugar_trans"/>
</dbReference>
<sequence length="304" mass="34415">MMLSVLIATMNRPDDLRRALLSLAAQQRLPDEVIVIDQSEDRLSQLACAAVNAEGPLVSRVRYFHQDVPSLVRARNRGVSIAAGEILSFLDDDVVLEPDYYSHVLAAFSVDPGIGAIGGSVQNVRFGGVKWRVRQALACLFLLNKWNGRMTASGFGYPLYHRPITRNTSVDMLHGCNMSVRRSAVDGDWFDDWFTGYSFREDAEFSYRVSRRWKVIMIPEARLDHNESRANRLSNTERKSMEVHNYAYVWRKHRGGGLASRMLFMYSLAGLLLIEWVEAIGKTQKKAATFQSALDAVRTLRIRA</sequence>
<evidence type="ECO:0000259" key="4">
    <source>
        <dbReference type="Pfam" id="PF00535"/>
    </source>
</evidence>
<reference evidence="5 6" key="1">
    <citation type="journal article" date="2013" name="Genome Announc.">
        <title>Genome sequences for three denitrifying bacterial strains isolated from a uranium- and nitrate-contaminated subsurface environment.</title>
        <authorList>
            <person name="Venkatramanan R."/>
            <person name="Prakash O."/>
            <person name="Woyke T."/>
            <person name="Chain P."/>
            <person name="Goodwin L.A."/>
            <person name="Watson D."/>
            <person name="Brooks S."/>
            <person name="Kostka J.E."/>
            <person name="Green S.J."/>
        </authorList>
    </citation>
    <scope>NUCLEOTIDE SEQUENCE [LARGE SCALE GENOMIC DNA]</scope>
    <source>
        <strain evidence="5 6">1NES1</strain>
    </source>
</reference>
<dbReference type="Gene3D" id="3.90.550.10">
    <property type="entry name" value="Spore Coat Polysaccharide Biosynthesis Protein SpsA, Chain A"/>
    <property type="match status" value="1"/>
</dbReference>
<dbReference type="Pfam" id="PF00535">
    <property type="entry name" value="Glycos_transf_2"/>
    <property type="match status" value="1"/>
</dbReference>